<gene>
    <name evidence="6" type="ORF">ABT317_40485</name>
</gene>
<dbReference type="RefSeq" id="WP_244216869.1">
    <property type="nucleotide sequence ID" value="NZ_MUBM01000003.1"/>
</dbReference>
<comment type="caution">
    <text evidence="6">The sequence shown here is derived from an EMBL/GenBank/DDBJ whole genome shotgun (WGS) entry which is preliminary data.</text>
</comment>
<organism evidence="6 7">
    <name type="scientific">Streptomyces carpinensis</name>
    <dbReference type="NCBI Taxonomy" id="66369"/>
    <lineage>
        <taxon>Bacteria</taxon>
        <taxon>Bacillati</taxon>
        <taxon>Actinomycetota</taxon>
        <taxon>Actinomycetes</taxon>
        <taxon>Kitasatosporales</taxon>
        <taxon>Streptomycetaceae</taxon>
        <taxon>Streptomyces</taxon>
    </lineage>
</organism>
<evidence type="ECO:0000256" key="2">
    <source>
        <dbReference type="ARBA" id="ARBA00023125"/>
    </source>
</evidence>
<accession>A0ABV1WGT5</accession>
<dbReference type="PANTHER" id="PTHR43537:SF45">
    <property type="entry name" value="GNTR FAMILY REGULATORY PROTEIN"/>
    <property type="match status" value="1"/>
</dbReference>
<evidence type="ECO:0000313" key="6">
    <source>
        <dbReference type="EMBL" id="MER6983073.1"/>
    </source>
</evidence>
<dbReference type="CDD" id="cd07377">
    <property type="entry name" value="WHTH_GntR"/>
    <property type="match status" value="1"/>
</dbReference>
<keyword evidence="7" id="KW-1185">Reference proteome</keyword>
<dbReference type="SUPFAM" id="SSF48008">
    <property type="entry name" value="GntR ligand-binding domain-like"/>
    <property type="match status" value="1"/>
</dbReference>
<dbReference type="InterPro" id="IPR011711">
    <property type="entry name" value="GntR_C"/>
</dbReference>
<dbReference type="InterPro" id="IPR036388">
    <property type="entry name" value="WH-like_DNA-bd_sf"/>
</dbReference>
<dbReference type="PANTHER" id="PTHR43537">
    <property type="entry name" value="TRANSCRIPTIONAL REGULATOR, GNTR FAMILY"/>
    <property type="match status" value="1"/>
</dbReference>
<dbReference type="Pfam" id="PF07729">
    <property type="entry name" value="FCD"/>
    <property type="match status" value="1"/>
</dbReference>
<dbReference type="InterPro" id="IPR008920">
    <property type="entry name" value="TF_FadR/GntR_C"/>
</dbReference>
<evidence type="ECO:0000259" key="5">
    <source>
        <dbReference type="PROSITE" id="PS50949"/>
    </source>
</evidence>
<dbReference type="Pfam" id="PF00392">
    <property type="entry name" value="GntR"/>
    <property type="match status" value="1"/>
</dbReference>
<name>A0ABV1WGT5_9ACTN</name>
<proteinExistence type="predicted"/>
<evidence type="ECO:0000256" key="1">
    <source>
        <dbReference type="ARBA" id="ARBA00023015"/>
    </source>
</evidence>
<dbReference type="InterPro" id="IPR000524">
    <property type="entry name" value="Tscrpt_reg_HTH_GntR"/>
</dbReference>
<feature type="compositionally biased region" description="Low complexity" evidence="4">
    <location>
        <begin position="11"/>
        <end position="24"/>
    </location>
</feature>
<dbReference type="PRINTS" id="PR00035">
    <property type="entry name" value="HTHGNTR"/>
</dbReference>
<protein>
    <submittedName>
        <fullName evidence="6">GntR family transcriptional regulator</fullName>
    </submittedName>
</protein>
<reference evidence="6 7" key="1">
    <citation type="submission" date="2024-06" db="EMBL/GenBank/DDBJ databases">
        <title>The Natural Products Discovery Center: Release of the First 8490 Sequenced Strains for Exploring Actinobacteria Biosynthetic Diversity.</title>
        <authorList>
            <person name="Kalkreuter E."/>
            <person name="Kautsar S.A."/>
            <person name="Yang D."/>
            <person name="Bader C.D."/>
            <person name="Teijaro C.N."/>
            <person name="Fluegel L."/>
            <person name="Davis C.M."/>
            <person name="Simpson J.R."/>
            <person name="Lauterbach L."/>
            <person name="Steele A.D."/>
            <person name="Gui C."/>
            <person name="Meng S."/>
            <person name="Li G."/>
            <person name="Viehrig K."/>
            <person name="Ye F."/>
            <person name="Su P."/>
            <person name="Kiefer A.F."/>
            <person name="Nichols A."/>
            <person name="Cepeda A.J."/>
            <person name="Yan W."/>
            <person name="Fan B."/>
            <person name="Jiang Y."/>
            <person name="Adhikari A."/>
            <person name="Zheng C.-J."/>
            <person name="Schuster L."/>
            <person name="Cowan T.M."/>
            <person name="Smanski M.J."/>
            <person name="Chevrette M.G."/>
            <person name="De Carvalho L.P.S."/>
            <person name="Shen B."/>
        </authorList>
    </citation>
    <scope>NUCLEOTIDE SEQUENCE [LARGE SCALE GENOMIC DNA]</scope>
    <source>
        <strain evidence="6 7">NPDC000634</strain>
    </source>
</reference>
<dbReference type="Gene3D" id="1.10.10.10">
    <property type="entry name" value="Winged helix-like DNA-binding domain superfamily/Winged helix DNA-binding domain"/>
    <property type="match status" value="1"/>
</dbReference>
<keyword evidence="1" id="KW-0805">Transcription regulation</keyword>
<dbReference type="SUPFAM" id="SSF46785">
    <property type="entry name" value="Winged helix' DNA-binding domain"/>
    <property type="match status" value="1"/>
</dbReference>
<dbReference type="InterPro" id="IPR036390">
    <property type="entry name" value="WH_DNA-bd_sf"/>
</dbReference>
<feature type="region of interest" description="Disordered" evidence="4">
    <location>
        <begin position="1"/>
        <end position="31"/>
    </location>
</feature>
<dbReference type="SMART" id="SM00345">
    <property type="entry name" value="HTH_GNTR"/>
    <property type="match status" value="1"/>
</dbReference>
<keyword evidence="2" id="KW-0238">DNA-binding</keyword>
<feature type="domain" description="HTH gntR-type" evidence="5">
    <location>
        <begin position="31"/>
        <end position="98"/>
    </location>
</feature>
<evidence type="ECO:0000256" key="4">
    <source>
        <dbReference type="SAM" id="MobiDB-lite"/>
    </source>
</evidence>
<evidence type="ECO:0000256" key="3">
    <source>
        <dbReference type="ARBA" id="ARBA00023163"/>
    </source>
</evidence>
<dbReference type="Proteomes" id="UP001458415">
    <property type="component" value="Unassembled WGS sequence"/>
</dbReference>
<dbReference type="PROSITE" id="PS50949">
    <property type="entry name" value="HTH_GNTR"/>
    <property type="match status" value="1"/>
</dbReference>
<dbReference type="Gene3D" id="1.20.120.530">
    <property type="entry name" value="GntR ligand-binding domain-like"/>
    <property type="match status" value="1"/>
</dbReference>
<dbReference type="SMART" id="SM00895">
    <property type="entry name" value="FCD"/>
    <property type="match status" value="1"/>
</dbReference>
<evidence type="ECO:0000313" key="7">
    <source>
        <dbReference type="Proteomes" id="UP001458415"/>
    </source>
</evidence>
<keyword evidence="3" id="KW-0804">Transcription</keyword>
<sequence>MPGGLVNPKNTAADADPAAQQPATTSSTGSMWLRDQVCEGLRDRIITGRLRPGDRLMEREVAEEFGVSRVPVREAIRILLSEGFLQALSPRRIVVRGMTRDDVENLFDMREALEVLAARRATERATADQLQHLAELLQAARRATLSGRPERVSRANTAFHHQIMELAGNDLLSTTLGSLEGRLRWLFQQIDDPHPLWDDHRELYEAIEAGDAERAADLSLRHIRHYREVALRLLFEESPSRP</sequence>
<dbReference type="EMBL" id="JBEPCU010001238">
    <property type="protein sequence ID" value="MER6983073.1"/>
    <property type="molecule type" value="Genomic_DNA"/>
</dbReference>